<name>A0ABT7ZIC4_9BACL</name>
<organism evidence="2 3">
    <name type="scientific">Planococcus notacanthi</name>
    <dbReference type="NCBI Taxonomy" id="3035188"/>
    <lineage>
        <taxon>Bacteria</taxon>
        <taxon>Bacillati</taxon>
        <taxon>Bacillota</taxon>
        <taxon>Bacilli</taxon>
        <taxon>Bacillales</taxon>
        <taxon>Caryophanaceae</taxon>
        <taxon>Planococcus</taxon>
    </lineage>
</organism>
<keyword evidence="3" id="KW-1185">Reference proteome</keyword>
<protein>
    <submittedName>
        <fullName evidence="2">Uncharacterized protein</fullName>
    </submittedName>
</protein>
<keyword evidence="1" id="KW-0472">Membrane</keyword>
<proteinExistence type="predicted"/>
<dbReference type="Proteomes" id="UP001225873">
    <property type="component" value="Unassembled WGS sequence"/>
</dbReference>
<evidence type="ECO:0000256" key="1">
    <source>
        <dbReference type="SAM" id="Phobius"/>
    </source>
</evidence>
<dbReference type="EMBL" id="JASDCQ010000001">
    <property type="protein sequence ID" value="MDN3426673.1"/>
    <property type="molecule type" value="Genomic_DNA"/>
</dbReference>
<keyword evidence="1" id="KW-1133">Transmembrane helix</keyword>
<evidence type="ECO:0000313" key="2">
    <source>
        <dbReference type="EMBL" id="MDN3426673.1"/>
    </source>
</evidence>
<dbReference type="RefSeq" id="WP_290214464.1">
    <property type="nucleotide sequence ID" value="NZ_JASDCQ010000001.1"/>
</dbReference>
<reference evidence="2 3" key="1">
    <citation type="submission" date="2023-03" db="EMBL/GenBank/DDBJ databases">
        <authorList>
            <person name="Uniacke-Lowe S."/>
            <person name="Ross P."/>
            <person name="Hill C."/>
        </authorList>
    </citation>
    <scope>NUCLEOTIDE SEQUENCE [LARGE SCALE GENOMIC DNA]</scope>
    <source>
        <strain evidence="2 3">APC 4016</strain>
    </source>
</reference>
<accession>A0ABT7ZIC4</accession>
<feature type="transmembrane region" description="Helical" evidence="1">
    <location>
        <begin position="7"/>
        <end position="25"/>
    </location>
</feature>
<comment type="caution">
    <text evidence="2">The sequence shown here is derived from an EMBL/GenBank/DDBJ whole genome shotgun (WGS) entry which is preliminary data.</text>
</comment>
<evidence type="ECO:0000313" key="3">
    <source>
        <dbReference type="Proteomes" id="UP001225873"/>
    </source>
</evidence>
<keyword evidence="1" id="KW-0812">Transmembrane</keyword>
<gene>
    <name evidence="2" type="ORF">QMA01_05145</name>
</gene>
<feature type="transmembrane region" description="Helical" evidence="1">
    <location>
        <begin position="31"/>
        <end position="50"/>
    </location>
</feature>
<sequence length="58" mass="6189">MFAFVEKYGAFAIAAVCLISVITSWGNNGILTGILIAGTIICPFIGLSNLKDGKERNR</sequence>